<dbReference type="GO" id="GO:0042597">
    <property type="term" value="C:periplasmic space"/>
    <property type="evidence" value="ECO:0007669"/>
    <property type="project" value="UniProtKB-ARBA"/>
</dbReference>
<dbReference type="PROSITE" id="PS51318">
    <property type="entry name" value="TAT"/>
    <property type="match status" value="1"/>
</dbReference>
<feature type="domain" description="Solute-binding protein family 5" evidence="5">
    <location>
        <begin position="97"/>
        <end position="444"/>
    </location>
</feature>
<dbReference type="GO" id="GO:0015833">
    <property type="term" value="P:peptide transport"/>
    <property type="evidence" value="ECO:0007669"/>
    <property type="project" value="TreeGrafter"/>
</dbReference>
<dbReference type="SUPFAM" id="SSF53850">
    <property type="entry name" value="Periplasmic binding protein-like II"/>
    <property type="match status" value="1"/>
</dbReference>
<dbReference type="EMBL" id="FTNO01000008">
    <property type="protein sequence ID" value="SIR97911.1"/>
    <property type="molecule type" value="Genomic_DNA"/>
</dbReference>
<dbReference type="GO" id="GO:1904680">
    <property type="term" value="F:peptide transmembrane transporter activity"/>
    <property type="evidence" value="ECO:0007669"/>
    <property type="project" value="TreeGrafter"/>
</dbReference>
<evidence type="ECO:0000259" key="5">
    <source>
        <dbReference type="Pfam" id="PF00496"/>
    </source>
</evidence>
<accession>A0A1N7FC36</accession>
<dbReference type="AlphaFoldDB" id="A0A1N7FC36"/>
<name>A0A1N7FC36_9EURY</name>
<organism evidence="6 7">
    <name type="scientific">Haladaptatus litoreus</name>
    <dbReference type="NCBI Taxonomy" id="553468"/>
    <lineage>
        <taxon>Archaea</taxon>
        <taxon>Methanobacteriati</taxon>
        <taxon>Methanobacteriota</taxon>
        <taxon>Stenosarchaea group</taxon>
        <taxon>Halobacteria</taxon>
        <taxon>Halobacteriales</taxon>
        <taxon>Haladaptataceae</taxon>
        <taxon>Haladaptatus</taxon>
    </lineage>
</organism>
<dbReference type="InterPro" id="IPR039424">
    <property type="entry name" value="SBP_5"/>
</dbReference>
<dbReference type="Gene3D" id="3.90.76.10">
    <property type="entry name" value="Dipeptide-binding Protein, Domain 1"/>
    <property type="match status" value="1"/>
</dbReference>
<evidence type="ECO:0000313" key="7">
    <source>
        <dbReference type="Proteomes" id="UP000186914"/>
    </source>
</evidence>
<dbReference type="PIRSF" id="PIRSF002741">
    <property type="entry name" value="MppA"/>
    <property type="match status" value="1"/>
</dbReference>
<dbReference type="PANTHER" id="PTHR30290:SF9">
    <property type="entry name" value="OLIGOPEPTIDE-BINDING PROTEIN APPA"/>
    <property type="match status" value="1"/>
</dbReference>
<sequence>MTNKNISRRSALQTIGAGSLIGLAGCSSSSDSPNQSDPYGSSTSTTGGDDGATSSSKSATVALATDLTAGTWGVYGGVMPYYTNILEPLIWVSKDMKLEPWLATEWKATGETTWEFTLRENVTFHNGKPLTAEAVVFSFHQLLDEWSWAPGWLHVEKDGVKALDETTVEFTTTDPFPTFPGTIAHNMVAIQHPDRDRKAGEAIGTGPFKIENVKKEQFVQTTAFKDYWNEPPKLSGLKFRVITDANTRALSLSAHETDVAYQPPRNKIKSIQKASKTNVETQGSPSAGYLGINLHKSPTDDVKLRKALNYAVNQNAIVESILSGVGKPARGSIAPSIYWSAHDQLPEYGPNKSKAKSLVKSSNYDGEALKLLVSTDMTDGKLLAQAVAQQMETVGVTIDIQVLEDAAFNDAERNGQGHLALSEKGTNSGAADYVIYESFHSEGDMNERLYGDEGTGLYNLGSKVDSLLETGFQTGSKEKKKEVYREVQRMIAERAVIVPLYYSEYVVASFRDVSDLDLRPIPEMVRWDSLTHTN</sequence>
<proteinExistence type="inferred from homology"/>
<dbReference type="PROSITE" id="PS51257">
    <property type="entry name" value="PROKAR_LIPOPROTEIN"/>
    <property type="match status" value="1"/>
</dbReference>
<evidence type="ECO:0000256" key="3">
    <source>
        <dbReference type="ARBA" id="ARBA00022729"/>
    </source>
</evidence>
<dbReference type="GO" id="GO:0043190">
    <property type="term" value="C:ATP-binding cassette (ABC) transporter complex"/>
    <property type="evidence" value="ECO:0007669"/>
    <property type="project" value="InterPro"/>
</dbReference>
<keyword evidence="7" id="KW-1185">Reference proteome</keyword>
<feature type="compositionally biased region" description="Low complexity" evidence="4">
    <location>
        <begin position="27"/>
        <end position="55"/>
    </location>
</feature>
<evidence type="ECO:0000256" key="1">
    <source>
        <dbReference type="ARBA" id="ARBA00005695"/>
    </source>
</evidence>
<dbReference type="InterPro" id="IPR000914">
    <property type="entry name" value="SBP_5_dom"/>
</dbReference>
<keyword evidence="2" id="KW-0813">Transport</keyword>
<evidence type="ECO:0000313" key="6">
    <source>
        <dbReference type="EMBL" id="SIR97911.1"/>
    </source>
</evidence>
<dbReference type="OrthoDB" id="37176at2157"/>
<dbReference type="Pfam" id="PF00496">
    <property type="entry name" value="SBP_bac_5"/>
    <property type="match status" value="1"/>
</dbReference>
<dbReference type="Proteomes" id="UP000186914">
    <property type="component" value="Unassembled WGS sequence"/>
</dbReference>
<protein>
    <submittedName>
        <fullName evidence="6">Peptide/nickel transport system substrate-binding protein</fullName>
    </submittedName>
</protein>
<keyword evidence="3" id="KW-0732">Signal</keyword>
<feature type="region of interest" description="Disordered" evidence="4">
    <location>
        <begin position="26"/>
        <end position="55"/>
    </location>
</feature>
<dbReference type="PANTHER" id="PTHR30290">
    <property type="entry name" value="PERIPLASMIC BINDING COMPONENT OF ABC TRANSPORTER"/>
    <property type="match status" value="1"/>
</dbReference>
<reference evidence="7" key="1">
    <citation type="submission" date="2017-01" db="EMBL/GenBank/DDBJ databases">
        <authorList>
            <person name="Varghese N."/>
            <person name="Submissions S."/>
        </authorList>
    </citation>
    <scope>NUCLEOTIDE SEQUENCE [LARGE SCALE GENOMIC DNA]</scope>
    <source>
        <strain evidence="7">CGMCC 1.7737</strain>
    </source>
</reference>
<dbReference type="Gene3D" id="3.10.105.10">
    <property type="entry name" value="Dipeptide-binding Protein, Domain 3"/>
    <property type="match status" value="1"/>
</dbReference>
<gene>
    <name evidence="6" type="ORF">SAMN05421858_4929</name>
</gene>
<dbReference type="InterPro" id="IPR006311">
    <property type="entry name" value="TAT_signal"/>
</dbReference>
<dbReference type="InterPro" id="IPR030678">
    <property type="entry name" value="Peptide/Ni-bd"/>
</dbReference>
<evidence type="ECO:0000256" key="2">
    <source>
        <dbReference type="ARBA" id="ARBA00022448"/>
    </source>
</evidence>
<dbReference type="RefSeq" id="WP_076433460.1">
    <property type="nucleotide sequence ID" value="NZ_FTNO01000008.1"/>
</dbReference>
<comment type="similarity">
    <text evidence="1">Belongs to the bacterial solute-binding protein 5 family.</text>
</comment>
<dbReference type="Gene3D" id="3.40.190.10">
    <property type="entry name" value="Periplasmic binding protein-like II"/>
    <property type="match status" value="1"/>
</dbReference>
<evidence type="ECO:0000256" key="4">
    <source>
        <dbReference type="SAM" id="MobiDB-lite"/>
    </source>
</evidence>